<proteinExistence type="predicted"/>
<comment type="caution">
    <text evidence="1">The sequence shown here is derived from an EMBL/GenBank/DDBJ whole genome shotgun (WGS) entry which is preliminary data.</text>
</comment>
<evidence type="ECO:0008006" key="3">
    <source>
        <dbReference type="Google" id="ProtNLM"/>
    </source>
</evidence>
<sequence length="193" mass="22524">MIAKVCSTFIFMVLMGCSESKYTSMVKKELASGVIHDSLFLGLRLGQTRKDFFEICWNLNREKMVTHSEIFPFVKYPLPKKTTSDPEKDMTMLFYGDFDEGKTIMTGMKLQFYYDAWAIWNKALQADQLLLAVKDSLEKWYPGNDFIRVPLEKDSTELFVKVDGNRRITIKPLDDNRMVKAKIDDLRYVLDKE</sequence>
<dbReference type="AlphaFoldDB" id="A0A3B0CHQ8"/>
<dbReference type="EMBL" id="RBCJ01000001">
    <property type="protein sequence ID" value="RKN83266.1"/>
    <property type="molecule type" value="Genomic_DNA"/>
</dbReference>
<evidence type="ECO:0000313" key="2">
    <source>
        <dbReference type="Proteomes" id="UP000276603"/>
    </source>
</evidence>
<gene>
    <name evidence="1" type="ORF">D7Z94_05400</name>
</gene>
<dbReference type="PROSITE" id="PS51257">
    <property type="entry name" value="PROKAR_LIPOPROTEIN"/>
    <property type="match status" value="1"/>
</dbReference>
<accession>A0A3B0CHQ8</accession>
<evidence type="ECO:0000313" key="1">
    <source>
        <dbReference type="EMBL" id="RKN83266.1"/>
    </source>
</evidence>
<name>A0A3B0CHQ8_9FLAO</name>
<dbReference type="Proteomes" id="UP000276603">
    <property type="component" value="Unassembled WGS sequence"/>
</dbReference>
<protein>
    <recommendedName>
        <fullName evidence="3">Lipoprotein</fullName>
    </recommendedName>
</protein>
<organism evidence="1 2">
    <name type="scientific">Ulvibacterium marinum</name>
    <dbReference type="NCBI Taxonomy" id="2419782"/>
    <lineage>
        <taxon>Bacteria</taxon>
        <taxon>Pseudomonadati</taxon>
        <taxon>Bacteroidota</taxon>
        <taxon>Flavobacteriia</taxon>
        <taxon>Flavobacteriales</taxon>
        <taxon>Flavobacteriaceae</taxon>
        <taxon>Ulvibacterium</taxon>
    </lineage>
</organism>
<reference evidence="1 2" key="1">
    <citation type="submission" date="2018-10" db="EMBL/GenBank/DDBJ databases">
        <title>Ulvibacterium marinum gen. nov., sp. nov., a novel marine bacterium of the family Flavobacteriaceae, isolated from a culture of the green alga Ulva prolifera.</title>
        <authorList>
            <person name="Zhang Z."/>
        </authorList>
    </citation>
    <scope>NUCLEOTIDE SEQUENCE [LARGE SCALE GENOMIC DNA]</scope>
    <source>
        <strain evidence="1 2">CCMM003</strain>
    </source>
</reference>
<keyword evidence="2" id="KW-1185">Reference proteome</keyword>